<keyword evidence="3" id="KW-1185">Reference proteome</keyword>
<evidence type="ECO:0000256" key="1">
    <source>
        <dbReference type="SAM" id="Phobius"/>
    </source>
</evidence>
<dbReference type="KEGG" id="acm:AciX9_3932"/>
<dbReference type="HOGENOM" id="CLU_140339_0_0_0"/>
<evidence type="ECO:0000313" key="3">
    <source>
        <dbReference type="Proteomes" id="UP000000343"/>
    </source>
</evidence>
<dbReference type="OrthoDB" id="1072981at2"/>
<sequence length="128" mass="13838">MKRHDEALSSAIAITLRTGILLAVSFGVLGYLFYLPATGMTHPSFHRFEGSQIPYSSLRCIARMMMHPGGGGVERGQGIAEIGVLVLMATPILRVVLSLISFLRDRDILFAAITAVVLGALGFSVFMR</sequence>
<dbReference type="Proteomes" id="UP000000343">
    <property type="component" value="Plasmid pACIX902"/>
</dbReference>
<proteinExistence type="predicted"/>
<dbReference type="AlphaFoldDB" id="E8X6Q8"/>
<organism evidence="3">
    <name type="scientific">Granulicella tundricola (strain ATCC BAA-1859 / DSM 23138 / MP5ACTX9)</name>
    <dbReference type="NCBI Taxonomy" id="1198114"/>
    <lineage>
        <taxon>Bacteria</taxon>
        <taxon>Pseudomonadati</taxon>
        <taxon>Acidobacteriota</taxon>
        <taxon>Terriglobia</taxon>
        <taxon>Terriglobales</taxon>
        <taxon>Acidobacteriaceae</taxon>
        <taxon>Granulicella</taxon>
    </lineage>
</organism>
<dbReference type="InterPro" id="IPR012861">
    <property type="entry name" value="DUF1634"/>
</dbReference>
<evidence type="ECO:0000313" key="2">
    <source>
        <dbReference type="EMBL" id="ADW71208.1"/>
    </source>
</evidence>
<reference evidence="3" key="1">
    <citation type="submission" date="2011-01" db="EMBL/GenBank/DDBJ databases">
        <title>Complete sequence of plasmid2 of Acidobacterium sp. MP5ACTX9.</title>
        <authorList>
            <consortium name="US DOE Joint Genome Institute"/>
            <person name="Lucas S."/>
            <person name="Copeland A."/>
            <person name="Lapidus A."/>
            <person name="Cheng J.-F."/>
            <person name="Goodwin L."/>
            <person name="Pitluck S."/>
            <person name="Teshima H."/>
            <person name="Detter J.C."/>
            <person name="Han C."/>
            <person name="Tapia R."/>
            <person name="Land M."/>
            <person name="Hauser L."/>
            <person name="Kyrpides N."/>
            <person name="Ivanova N."/>
            <person name="Ovchinnikova G."/>
            <person name="Pagani I."/>
            <person name="Rawat S.R."/>
            <person name="Mannisto M."/>
            <person name="Haggblom M.M."/>
            <person name="Woyke T."/>
        </authorList>
    </citation>
    <scope>NUCLEOTIDE SEQUENCE [LARGE SCALE GENOMIC DNA]</scope>
    <source>
        <strain evidence="3">MP5ACTX9</strain>
        <plasmid evidence="3">Plasmid pACIX902</plasmid>
    </source>
</reference>
<name>E8X6Q8_GRATM</name>
<dbReference type="RefSeq" id="WP_013582226.1">
    <property type="nucleotide sequence ID" value="NC_015065.1"/>
</dbReference>
<keyword evidence="1" id="KW-0472">Membrane</keyword>
<feature type="transmembrane region" description="Helical" evidence="1">
    <location>
        <begin position="82"/>
        <end position="103"/>
    </location>
</feature>
<protein>
    <recommendedName>
        <fullName evidence="4">DUF1634 domain-containing protein</fullName>
    </recommendedName>
</protein>
<keyword evidence="1" id="KW-1133">Transmembrane helix</keyword>
<keyword evidence="2" id="KW-0614">Plasmid</keyword>
<gene>
    <name evidence="2" type="ordered locus">AciX9_3932</name>
</gene>
<accession>E8X6Q8</accession>
<keyword evidence="1" id="KW-0812">Transmembrane</keyword>
<evidence type="ECO:0008006" key="4">
    <source>
        <dbReference type="Google" id="ProtNLM"/>
    </source>
</evidence>
<feature type="transmembrane region" description="Helical" evidence="1">
    <location>
        <begin position="108"/>
        <end position="127"/>
    </location>
</feature>
<feature type="transmembrane region" description="Helical" evidence="1">
    <location>
        <begin position="12"/>
        <end position="34"/>
    </location>
</feature>
<geneLocation type="plasmid" evidence="2 3">
    <name>pACIX902</name>
</geneLocation>
<dbReference type="Pfam" id="PF07843">
    <property type="entry name" value="DUF1634"/>
    <property type="match status" value="1"/>
</dbReference>
<dbReference type="EMBL" id="CP002482">
    <property type="protein sequence ID" value="ADW71208.1"/>
    <property type="molecule type" value="Genomic_DNA"/>
</dbReference>